<keyword evidence="5 10" id="KW-0547">Nucleotide-binding</keyword>
<dbReference type="PROSITE" id="PS00107">
    <property type="entry name" value="PROTEIN_KINASE_ATP"/>
    <property type="match status" value="1"/>
</dbReference>
<comment type="caution">
    <text evidence="13">The sequence shown here is derived from an EMBL/GenBank/DDBJ whole genome shotgun (WGS) entry which is preliminary data.</text>
</comment>
<evidence type="ECO:0000256" key="9">
    <source>
        <dbReference type="ARBA" id="ARBA00048679"/>
    </source>
</evidence>
<dbReference type="PANTHER" id="PTHR22984:SF11">
    <property type="entry name" value="AURORA KINASE-RELATED"/>
    <property type="match status" value="1"/>
</dbReference>
<dbReference type="EC" id="2.7.11.1" evidence="2"/>
<evidence type="ECO:0000313" key="13">
    <source>
        <dbReference type="EMBL" id="KAK7883241.1"/>
    </source>
</evidence>
<reference evidence="14" key="1">
    <citation type="submission" date="2024-04" db="EMBL/GenBank/DDBJ databases">
        <title>Salinicola lusitanus LLJ914,a marine bacterium isolated from the Okinawa Trough.</title>
        <authorList>
            <person name="Li J."/>
        </authorList>
    </citation>
    <scope>NUCLEOTIDE SEQUENCE [LARGE SCALE GENOMIC DNA]</scope>
</reference>
<evidence type="ECO:0000256" key="1">
    <source>
        <dbReference type="ARBA" id="ARBA00005505"/>
    </source>
</evidence>
<dbReference type="InterPro" id="IPR017441">
    <property type="entry name" value="Protein_kinase_ATP_BS"/>
</dbReference>
<feature type="region of interest" description="Disordered" evidence="11">
    <location>
        <begin position="114"/>
        <end position="212"/>
    </location>
</feature>
<feature type="binding site" evidence="10">
    <location>
        <position position="265"/>
    </location>
    <ligand>
        <name>ATP</name>
        <dbReference type="ChEBI" id="CHEBI:30616"/>
    </ligand>
</feature>
<dbReference type="Gene3D" id="1.10.510.10">
    <property type="entry name" value="Transferase(Phosphotransferase) domain 1"/>
    <property type="match status" value="1"/>
</dbReference>
<dbReference type="PROSITE" id="PS00108">
    <property type="entry name" value="PROTEIN_KINASE_ST"/>
    <property type="match status" value="1"/>
</dbReference>
<protein>
    <recommendedName>
        <fullName evidence="2">non-specific serine/threonine protein kinase</fullName>
        <ecNumber evidence="2">2.7.11.1</ecNumber>
    </recommendedName>
</protein>
<dbReference type="GO" id="GO:0005737">
    <property type="term" value="C:cytoplasm"/>
    <property type="evidence" value="ECO:0007669"/>
    <property type="project" value="TreeGrafter"/>
</dbReference>
<dbReference type="GO" id="GO:0005524">
    <property type="term" value="F:ATP binding"/>
    <property type="evidence" value="ECO:0007669"/>
    <property type="project" value="UniProtKB-UniRule"/>
</dbReference>
<dbReference type="Proteomes" id="UP001460270">
    <property type="component" value="Unassembled WGS sequence"/>
</dbReference>
<keyword evidence="14" id="KW-1185">Reference proteome</keyword>
<evidence type="ECO:0000256" key="7">
    <source>
        <dbReference type="ARBA" id="ARBA00022840"/>
    </source>
</evidence>
<proteinExistence type="inferred from homology"/>
<feature type="domain" description="Protein kinase" evidence="12">
    <location>
        <begin position="236"/>
        <end position="500"/>
    </location>
</feature>
<dbReference type="PANTHER" id="PTHR22984">
    <property type="entry name" value="SERINE/THREONINE-PROTEIN KINASE PIM"/>
    <property type="match status" value="1"/>
</dbReference>
<gene>
    <name evidence="13" type="ORF">WMY93_029415</name>
</gene>
<accession>A0AAW0N2W9</accession>
<dbReference type="InterPro" id="IPR011009">
    <property type="entry name" value="Kinase-like_dom_sf"/>
</dbReference>
<dbReference type="PROSITE" id="PS50011">
    <property type="entry name" value="PROTEIN_KINASE_DOM"/>
    <property type="match status" value="1"/>
</dbReference>
<keyword evidence="7 10" id="KW-0067">ATP-binding</keyword>
<dbReference type="EMBL" id="JBBPFD010000021">
    <property type="protein sequence ID" value="KAK7883241.1"/>
    <property type="molecule type" value="Genomic_DNA"/>
</dbReference>
<dbReference type="InterPro" id="IPR008271">
    <property type="entry name" value="Ser/Thr_kinase_AS"/>
</dbReference>
<evidence type="ECO:0000256" key="4">
    <source>
        <dbReference type="ARBA" id="ARBA00022679"/>
    </source>
</evidence>
<dbReference type="GO" id="GO:0004674">
    <property type="term" value="F:protein serine/threonine kinase activity"/>
    <property type="evidence" value="ECO:0007669"/>
    <property type="project" value="UniProtKB-KW"/>
</dbReference>
<dbReference type="AlphaFoldDB" id="A0AAW0N2W9"/>
<evidence type="ECO:0000256" key="3">
    <source>
        <dbReference type="ARBA" id="ARBA00022527"/>
    </source>
</evidence>
<dbReference type="Pfam" id="PF00069">
    <property type="entry name" value="Pkinase"/>
    <property type="match status" value="1"/>
</dbReference>
<feature type="compositionally biased region" description="Polar residues" evidence="11">
    <location>
        <begin position="152"/>
        <end position="161"/>
    </location>
</feature>
<keyword evidence="6" id="KW-0418">Kinase</keyword>
<evidence type="ECO:0000259" key="12">
    <source>
        <dbReference type="PROSITE" id="PS50011"/>
    </source>
</evidence>
<dbReference type="SMART" id="SM00220">
    <property type="entry name" value="S_TKc"/>
    <property type="match status" value="1"/>
</dbReference>
<comment type="catalytic activity">
    <reaction evidence="9">
        <text>L-seryl-[protein] + ATP = O-phospho-L-seryl-[protein] + ADP + H(+)</text>
        <dbReference type="Rhea" id="RHEA:17989"/>
        <dbReference type="Rhea" id="RHEA-COMP:9863"/>
        <dbReference type="Rhea" id="RHEA-COMP:11604"/>
        <dbReference type="ChEBI" id="CHEBI:15378"/>
        <dbReference type="ChEBI" id="CHEBI:29999"/>
        <dbReference type="ChEBI" id="CHEBI:30616"/>
        <dbReference type="ChEBI" id="CHEBI:83421"/>
        <dbReference type="ChEBI" id="CHEBI:456216"/>
        <dbReference type="EC" id="2.7.11.1"/>
    </reaction>
</comment>
<keyword evidence="3" id="KW-0723">Serine/threonine-protein kinase</keyword>
<keyword evidence="4" id="KW-0808">Transferase</keyword>
<comment type="similarity">
    <text evidence="1">Belongs to the protein kinase superfamily. CAMK Ser/Thr protein kinase family. PIM subfamily.</text>
</comment>
<evidence type="ECO:0000313" key="14">
    <source>
        <dbReference type="Proteomes" id="UP001460270"/>
    </source>
</evidence>
<dbReference type="GO" id="GO:0043066">
    <property type="term" value="P:negative regulation of apoptotic process"/>
    <property type="evidence" value="ECO:0007669"/>
    <property type="project" value="TreeGrafter"/>
</dbReference>
<sequence>MGVDLIVAVFAKPVLYDVTMKGVQRQNKKRTLPEGGQVRKLGFWSVQTRFAVSATFNAFSAQSKAMALQKSYTSDGLRVRLQGAVTSLFDDGLRGRRRTANDCATWTELRRSALAGQSRKRKASDVEFRGDEAKKPRLEPVAQSELLRTRSAKATDSSNSVGEDGERGRKRKSSRSPSRRETKKSRRELSAELTAEVQLEVETEEERRDRESEVKRTEALKRLAKPGDEADFKSKYLQQEELGEGGFGSVFAGVRISDQEPVAIKHIRRKMVQFTSLSPHLTEGQRGEEVEVPSEALYMVKAQDIGQGSSVQLLEWFNLEDEVILVMERPTPSEDLFNFCFRNSPLTESDAKVMTKQLVDSMVDLHANGVFHRDIKLENLLVQSTKSGPRLRIIDFGLSCEDQPEPYQTYKGTRCLAPPEYFLEKTYSAGPTSVWQVGTVLYEMLRSKEQKQFLTPFFLRGQIHAPVGVSKECTNFLQACFTKDPQERLSLDQMSHHPWFSS</sequence>
<evidence type="ECO:0000256" key="10">
    <source>
        <dbReference type="PROSITE-ProRule" id="PRU10141"/>
    </source>
</evidence>
<feature type="compositionally biased region" description="Basic and acidic residues" evidence="11">
    <location>
        <begin position="123"/>
        <end position="138"/>
    </location>
</feature>
<comment type="catalytic activity">
    <reaction evidence="8">
        <text>L-threonyl-[protein] + ATP = O-phospho-L-threonyl-[protein] + ADP + H(+)</text>
        <dbReference type="Rhea" id="RHEA:46608"/>
        <dbReference type="Rhea" id="RHEA-COMP:11060"/>
        <dbReference type="Rhea" id="RHEA-COMP:11605"/>
        <dbReference type="ChEBI" id="CHEBI:15378"/>
        <dbReference type="ChEBI" id="CHEBI:30013"/>
        <dbReference type="ChEBI" id="CHEBI:30616"/>
        <dbReference type="ChEBI" id="CHEBI:61977"/>
        <dbReference type="ChEBI" id="CHEBI:456216"/>
        <dbReference type="EC" id="2.7.11.1"/>
    </reaction>
</comment>
<dbReference type="SUPFAM" id="SSF56112">
    <property type="entry name" value="Protein kinase-like (PK-like)"/>
    <property type="match status" value="1"/>
</dbReference>
<dbReference type="InterPro" id="IPR000719">
    <property type="entry name" value="Prot_kinase_dom"/>
</dbReference>
<evidence type="ECO:0000256" key="2">
    <source>
        <dbReference type="ARBA" id="ARBA00012513"/>
    </source>
</evidence>
<evidence type="ECO:0000256" key="8">
    <source>
        <dbReference type="ARBA" id="ARBA00047899"/>
    </source>
</evidence>
<evidence type="ECO:0000256" key="6">
    <source>
        <dbReference type="ARBA" id="ARBA00022777"/>
    </source>
</evidence>
<dbReference type="GO" id="GO:0007346">
    <property type="term" value="P:regulation of mitotic cell cycle"/>
    <property type="evidence" value="ECO:0007669"/>
    <property type="project" value="TreeGrafter"/>
</dbReference>
<dbReference type="Gene3D" id="3.30.200.20">
    <property type="entry name" value="Phosphorylase Kinase, domain 1"/>
    <property type="match status" value="1"/>
</dbReference>
<name>A0AAW0N2W9_9GOBI</name>
<evidence type="ECO:0000256" key="11">
    <source>
        <dbReference type="SAM" id="MobiDB-lite"/>
    </source>
</evidence>
<evidence type="ECO:0000256" key="5">
    <source>
        <dbReference type="ARBA" id="ARBA00022741"/>
    </source>
</evidence>
<organism evidence="13 14">
    <name type="scientific">Mugilogobius chulae</name>
    <name type="common">yellowstripe goby</name>
    <dbReference type="NCBI Taxonomy" id="88201"/>
    <lineage>
        <taxon>Eukaryota</taxon>
        <taxon>Metazoa</taxon>
        <taxon>Chordata</taxon>
        <taxon>Craniata</taxon>
        <taxon>Vertebrata</taxon>
        <taxon>Euteleostomi</taxon>
        <taxon>Actinopterygii</taxon>
        <taxon>Neopterygii</taxon>
        <taxon>Teleostei</taxon>
        <taxon>Neoteleostei</taxon>
        <taxon>Acanthomorphata</taxon>
        <taxon>Gobiaria</taxon>
        <taxon>Gobiiformes</taxon>
        <taxon>Gobioidei</taxon>
        <taxon>Gobiidae</taxon>
        <taxon>Gobionellinae</taxon>
        <taxon>Mugilogobius</taxon>
    </lineage>
</organism>
<dbReference type="InterPro" id="IPR051138">
    <property type="entry name" value="PIM_Ser/Thr_kinase"/>
</dbReference>